<evidence type="ECO:0000313" key="1">
    <source>
        <dbReference type="EMBL" id="MBW1257258.1"/>
    </source>
</evidence>
<keyword evidence="2" id="KW-1185">Reference proteome</keyword>
<comment type="caution">
    <text evidence="1">The sequence shown here is derived from an EMBL/GenBank/DDBJ whole genome shotgun (WGS) entry which is preliminary data.</text>
</comment>
<dbReference type="RefSeq" id="WP_218995155.1">
    <property type="nucleotide sequence ID" value="NZ_JAHVXU010000003.1"/>
</dbReference>
<evidence type="ECO:0000313" key="2">
    <source>
        <dbReference type="Proteomes" id="UP001197236"/>
    </source>
</evidence>
<organism evidence="1 2">
    <name type="scientific">Pantoea allii</name>
    <dbReference type="NCBI Taxonomy" id="574096"/>
    <lineage>
        <taxon>Bacteria</taxon>
        <taxon>Pseudomonadati</taxon>
        <taxon>Pseudomonadota</taxon>
        <taxon>Gammaproteobacteria</taxon>
        <taxon>Enterobacterales</taxon>
        <taxon>Erwiniaceae</taxon>
        <taxon>Pantoea</taxon>
    </lineage>
</organism>
<dbReference type="Proteomes" id="UP001197236">
    <property type="component" value="Unassembled WGS sequence"/>
</dbReference>
<evidence type="ECO:0008006" key="3">
    <source>
        <dbReference type="Google" id="ProtNLM"/>
    </source>
</evidence>
<gene>
    <name evidence="1" type="ORF">KYI95_08570</name>
</gene>
<proteinExistence type="predicted"/>
<protein>
    <recommendedName>
        <fullName evidence="3">Transposase</fullName>
    </recommendedName>
</protein>
<accession>A0ABS6VD63</accession>
<dbReference type="EMBL" id="JAHVXZ010000003">
    <property type="protein sequence ID" value="MBW1257258.1"/>
    <property type="molecule type" value="Genomic_DNA"/>
</dbReference>
<reference evidence="1 2" key="1">
    <citation type="submission" date="2021-07" db="EMBL/GenBank/DDBJ databases">
        <title>A novel phosphonate cluster across the Pantoea species complex is important for pathogenicity in onion.</title>
        <authorList>
            <person name="Zhao M."/>
            <person name="Stice S."/>
            <person name="Shin G.Y."/>
            <person name="Coutinho T."/>
            <person name="Gitaitis R."/>
            <person name="Kvitko B."/>
            <person name="Dutta B."/>
        </authorList>
    </citation>
    <scope>NUCLEOTIDE SEQUENCE [LARGE SCALE GENOMIC DNA]</scope>
    <source>
        <strain evidence="1 2">BD 382</strain>
    </source>
</reference>
<sequence length="70" mass="8015">MTYTHAQERYGLQDCSTVLNWLLKYDQPDWHSSKQRSARGGIGKICNGQRPHLSLKYKAPDAVRQALQKA</sequence>
<name>A0ABS6VD63_9GAMM</name>